<name>A0ABW2DMY5_9BACT</name>
<reference evidence="2" key="1">
    <citation type="journal article" date="2019" name="Int. J. Syst. Evol. Microbiol.">
        <title>The Global Catalogue of Microorganisms (GCM) 10K type strain sequencing project: providing services to taxonomists for standard genome sequencing and annotation.</title>
        <authorList>
            <consortium name="The Broad Institute Genomics Platform"/>
            <consortium name="The Broad Institute Genome Sequencing Center for Infectious Disease"/>
            <person name="Wu L."/>
            <person name="Ma J."/>
        </authorList>
    </citation>
    <scope>NUCLEOTIDE SEQUENCE [LARGE SCALE GENOMIC DNA]</scope>
    <source>
        <strain evidence="2">CGMCC 4.7393</strain>
    </source>
</reference>
<dbReference type="RefSeq" id="WP_066616592.1">
    <property type="nucleotide sequence ID" value="NZ_JBHSYQ010000015.1"/>
</dbReference>
<keyword evidence="2" id="KW-1185">Reference proteome</keyword>
<dbReference type="EMBL" id="JBHSYQ010000015">
    <property type="protein sequence ID" value="MFC6999167.1"/>
    <property type="molecule type" value="Genomic_DNA"/>
</dbReference>
<comment type="caution">
    <text evidence="1">The sequence shown here is derived from an EMBL/GenBank/DDBJ whole genome shotgun (WGS) entry which is preliminary data.</text>
</comment>
<evidence type="ECO:0000313" key="2">
    <source>
        <dbReference type="Proteomes" id="UP001596405"/>
    </source>
</evidence>
<proteinExistence type="predicted"/>
<evidence type="ECO:0000313" key="1">
    <source>
        <dbReference type="EMBL" id="MFC6999167.1"/>
    </source>
</evidence>
<accession>A0ABW2DMY5</accession>
<protein>
    <submittedName>
        <fullName evidence="1">Uncharacterized protein</fullName>
    </submittedName>
</protein>
<organism evidence="1 2">
    <name type="scientific">Rufibacter roseus</name>
    <dbReference type="NCBI Taxonomy" id="1567108"/>
    <lineage>
        <taxon>Bacteria</taxon>
        <taxon>Pseudomonadati</taxon>
        <taxon>Bacteroidota</taxon>
        <taxon>Cytophagia</taxon>
        <taxon>Cytophagales</taxon>
        <taxon>Hymenobacteraceae</taxon>
        <taxon>Rufibacter</taxon>
    </lineage>
</organism>
<dbReference type="Proteomes" id="UP001596405">
    <property type="component" value="Unassembled WGS sequence"/>
</dbReference>
<gene>
    <name evidence="1" type="ORF">ACFQHR_16140</name>
</gene>
<sequence length="312" mass="36973">MPLSKFSPEQLTHLKCEFDNLQSIEDKFRFWPTKLNFSYAKVGVTIGVNNVNDFLIHTTNEDEVEKLNVLTLEEAKIYSDVLRTRHKRPPNIDFDYEKKELDRKLINAINPLPILNKERQWIEQEIQKHDLNGRNFFEAIEKIDCHFIGLKCWGPNYPILWNIGYEDYYVRGKEPDLRCYWRSGEELLALMNGYSLALYHKYIDKIEWEYSQKRSSIAQEETTRKQQLLILFETGMLDSLNHLAVKDRNKLLSVLLNRSETNIRMELNKIHKKGKTNSIRNEENLAFLSKLFAETGLEEKSKEIKNELDELR</sequence>